<keyword evidence="2" id="KW-1185">Reference proteome</keyword>
<sequence length="764" mass="87512">MLEPILRLGPPPRNVEPRRMKALVMRSHFAFDDTANDLPPFAHKKIPLNLKSNDRFSIPAGTEGYLVEQKGEYGWGLFYRNGSWYNVILPMNVFVTGKTWRPLQGQVTDNAIGNPVLRSWTRNLQATPLENYIRSFWLCLRSQRELLLRCGLHPFIGHDIFGSSFQANVDSIISAFTAPAKAALQNGVNITTLSQLPKVSQQWPAPGCKVIYIRLYTHQNNANIDDCAIYGGQSKTHLWRRHLAHQSNIDNNSPHYNYARRSSPHHRHMIPIMIWDAQVADSIRLTLVNMAEQTVIAMFNSYHGWVKRPPGGGDVFSYRLHFYNHFTAIDSANQETRTKTTWSYSAPAGCNAESPMFDKKARTPIYCYPQRVQIPGQRSKTVYRLPMVFQKEEYTTKGVTRYWLQRYIPYTTSDGTHKFFRFRVPHSTVQRLQMPDNAKAYLVFETMDDGQPHDIPYAGCPNVGPFKNFGAANRLGVHYEWLDETSGNFIEIPLQLGRRSGDFLTAVKNSDMMKAIAHWRRATDIMQLLEGIDYQGDCNGLSRSLHLTLCHVRMFSLDHLNQSIRWIPRPRQSRPAPELASFRYNAQLMNDQHKGTYTLVNVKEPPPIDSDFWRFTSHDVKVMGQKAVVKCDLCYYMHSFNVGYQCERDPEHEDRWVCKCCSTLNRPCTFTPRSQCLVLWGSDRPFLFAAGDTQNSLGWYPTGPHRFLAFHATLTPDRQAQGQRIEPPIEGRGGLDLVYDMAIMDAEEEVGGVEDCDEGLEEEA</sequence>
<accession>A0A8H4X1Q4</accession>
<comment type="caution">
    <text evidence="1">The sequence shown here is derived from an EMBL/GenBank/DDBJ whole genome shotgun (WGS) entry which is preliminary data.</text>
</comment>
<protein>
    <submittedName>
        <fullName evidence="1">Uncharacterized protein</fullName>
    </submittedName>
</protein>
<dbReference type="EMBL" id="JABEXW010000706">
    <property type="protein sequence ID" value="KAF4958070.1"/>
    <property type="molecule type" value="Genomic_DNA"/>
</dbReference>
<dbReference type="OrthoDB" id="5154081at2759"/>
<reference evidence="1" key="2">
    <citation type="submission" date="2020-05" db="EMBL/GenBank/DDBJ databases">
        <authorList>
            <person name="Kim H.-S."/>
            <person name="Proctor R.H."/>
            <person name="Brown D.W."/>
        </authorList>
    </citation>
    <scope>NUCLEOTIDE SEQUENCE</scope>
    <source>
        <strain evidence="1">NRRL 20472</strain>
    </source>
</reference>
<proteinExistence type="predicted"/>
<reference evidence="1" key="1">
    <citation type="journal article" date="2020" name="BMC Genomics">
        <title>Correction to: Identification and distribution of gene clusters required for synthesis of sphingolipid metabolism inhibitors in diverse species of the filamentous fungus Fusarium.</title>
        <authorList>
            <person name="Kim H.S."/>
            <person name="Lohmar J.M."/>
            <person name="Busman M."/>
            <person name="Brown D.W."/>
            <person name="Naumann T.A."/>
            <person name="Divon H.H."/>
            <person name="Lysoe E."/>
            <person name="Uhlig S."/>
            <person name="Proctor R.H."/>
        </authorList>
    </citation>
    <scope>NUCLEOTIDE SEQUENCE</scope>
    <source>
        <strain evidence="1">NRRL 20472</strain>
    </source>
</reference>
<evidence type="ECO:0000313" key="2">
    <source>
        <dbReference type="Proteomes" id="UP000622797"/>
    </source>
</evidence>
<organism evidence="1 2">
    <name type="scientific">Fusarium sarcochroum</name>
    <dbReference type="NCBI Taxonomy" id="1208366"/>
    <lineage>
        <taxon>Eukaryota</taxon>
        <taxon>Fungi</taxon>
        <taxon>Dikarya</taxon>
        <taxon>Ascomycota</taxon>
        <taxon>Pezizomycotina</taxon>
        <taxon>Sordariomycetes</taxon>
        <taxon>Hypocreomycetidae</taxon>
        <taxon>Hypocreales</taxon>
        <taxon>Nectriaceae</taxon>
        <taxon>Fusarium</taxon>
        <taxon>Fusarium lateritium species complex</taxon>
    </lineage>
</organism>
<name>A0A8H4X1Q4_9HYPO</name>
<dbReference type="Proteomes" id="UP000622797">
    <property type="component" value="Unassembled WGS sequence"/>
</dbReference>
<gene>
    <name evidence="1" type="ORF">FSARC_11120</name>
</gene>
<evidence type="ECO:0000313" key="1">
    <source>
        <dbReference type="EMBL" id="KAF4958070.1"/>
    </source>
</evidence>
<dbReference type="AlphaFoldDB" id="A0A8H4X1Q4"/>